<reference evidence="3" key="1">
    <citation type="submission" date="2016-11" db="UniProtKB">
        <authorList>
            <consortium name="WormBaseParasite"/>
        </authorList>
    </citation>
    <scope>IDENTIFICATION</scope>
</reference>
<feature type="region of interest" description="Disordered" evidence="1">
    <location>
        <begin position="1"/>
        <end position="78"/>
    </location>
</feature>
<name>A0A1I7XQY8_HETBA</name>
<evidence type="ECO:0000313" key="3">
    <source>
        <dbReference type="WBParaSite" id="Hba_19905"/>
    </source>
</evidence>
<dbReference type="AlphaFoldDB" id="A0A1I7XQY8"/>
<evidence type="ECO:0000313" key="2">
    <source>
        <dbReference type="Proteomes" id="UP000095283"/>
    </source>
</evidence>
<accession>A0A1I7XQY8</accession>
<protein>
    <submittedName>
        <fullName evidence="3">Uncharacterized protein</fullName>
    </submittedName>
</protein>
<organism evidence="2 3">
    <name type="scientific">Heterorhabditis bacteriophora</name>
    <name type="common">Entomopathogenic nematode worm</name>
    <dbReference type="NCBI Taxonomy" id="37862"/>
    <lineage>
        <taxon>Eukaryota</taxon>
        <taxon>Metazoa</taxon>
        <taxon>Ecdysozoa</taxon>
        <taxon>Nematoda</taxon>
        <taxon>Chromadorea</taxon>
        <taxon>Rhabditida</taxon>
        <taxon>Rhabditina</taxon>
        <taxon>Rhabditomorpha</taxon>
        <taxon>Strongyloidea</taxon>
        <taxon>Heterorhabditidae</taxon>
        <taxon>Heterorhabditis</taxon>
    </lineage>
</organism>
<keyword evidence="2" id="KW-1185">Reference proteome</keyword>
<dbReference type="Proteomes" id="UP000095283">
    <property type="component" value="Unplaced"/>
</dbReference>
<dbReference type="WBParaSite" id="Hba_19905">
    <property type="protein sequence ID" value="Hba_19905"/>
    <property type="gene ID" value="Hba_19905"/>
</dbReference>
<feature type="compositionally biased region" description="Polar residues" evidence="1">
    <location>
        <begin position="33"/>
        <end position="42"/>
    </location>
</feature>
<proteinExistence type="predicted"/>
<feature type="compositionally biased region" description="Basic and acidic residues" evidence="1">
    <location>
        <begin position="66"/>
        <end position="78"/>
    </location>
</feature>
<evidence type="ECO:0000256" key="1">
    <source>
        <dbReference type="SAM" id="MobiDB-lite"/>
    </source>
</evidence>
<sequence length="78" mass="8748">MSFYSTETERSLMESGELIGGGWSVRERKDPLRNSNNDSQPATVCAIATSMHHRNDIRNMQGSAGKVKDARNLDDSYR</sequence>